<dbReference type="Gene3D" id="2.40.10.120">
    <property type="match status" value="1"/>
</dbReference>
<proteinExistence type="predicted"/>
<reference evidence="2" key="1">
    <citation type="submission" date="2014-09" db="EMBL/GenBank/DDBJ databases">
        <title>Genome sequence of the luminous mushroom Mycena chlorophos for searching fungal bioluminescence genes.</title>
        <authorList>
            <person name="Tanaka Y."/>
            <person name="Kasuga D."/>
            <person name="Oba Y."/>
            <person name="Hase S."/>
            <person name="Sato K."/>
            <person name="Oba Y."/>
            <person name="Sakakibara Y."/>
        </authorList>
    </citation>
    <scope>NUCLEOTIDE SEQUENCE</scope>
</reference>
<organism evidence="2 3">
    <name type="scientific">Mycena chlorophos</name>
    <name type="common">Agaric fungus</name>
    <name type="synonym">Agaricus chlorophos</name>
    <dbReference type="NCBI Taxonomy" id="658473"/>
    <lineage>
        <taxon>Eukaryota</taxon>
        <taxon>Fungi</taxon>
        <taxon>Dikarya</taxon>
        <taxon>Basidiomycota</taxon>
        <taxon>Agaricomycotina</taxon>
        <taxon>Agaricomycetes</taxon>
        <taxon>Agaricomycetidae</taxon>
        <taxon>Agaricales</taxon>
        <taxon>Marasmiineae</taxon>
        <taxon>Mycenaceae</taxon>
        <taxon>Mycena</taxon>
    </lineage>
</organism>
<gene>
    <name evidence="2" type="ORF">MCHLO_02718</name>
</gene>
<dbReference type="Pfam" id="PF13365">
    <property type="entry name" value="Trypsin_2"/>
    <property type="match status" value="1"/>
</dbReference>
<feature type="region of interest" description="Disordered" evidence="1">
    <location>
        <begin position="1"/>
        <end position="20"/>
    </location>
</feature>
<name>A0ABQ0L1V6_MYCCL</name>
<accession>A0ABQ0L1V6</accession>
<keyword evidence="3" id="KW-1185">Reference proteome</keyword>
<feature type="compositionally biased region" description="Basic and acidic residues" evidence="1">
    <location>
        <begin position="8"/>
        <end position="20"/>
    </location>
</feature>
<sequence>MAIYGNDGDQRKEITDPTVPDDIRRASKAIAVLVKKNDLRQDNVNGGYTIASDSTLQKYLLSRFQKEKATTIDPEVRFTDQPDLGFGTAFVVANNILATSAHNFESRRGPEHGLDIPYHIANTYVVFGWEDGVKSFPNSQVHTIKRVLTAGDPADAETDHALFQLDTPALGAEIPRLEFVDVENDPPRRGAEIIAAGFPIGLPMKVTSGIISDPVDSWSSDIKGTLSIFVGNSGSPVFRHGAVVGIVARTPSDYYVVNGMVKANVFSTAYPTRYTPIGDLMWALPYTYQASHAQLVQLVVTVIPPPPNSSTAVLVVRCPDQNGQPQDLATIEVEAAEDPAKAKVAVHRRVNIITSVLQARMTPAEVLKLMIKVIQSPFGIVVLYSSIFQLQPPSGPTAPTQLQLQGLKINMGGSKLAGRLIRELDLEEAPETLTTQEREFTLPVDVSI</sequence>
<evidence type="ECO:0000256" key="1">
    <source>
        <dbReference type="SAM" id="MobiDB-lite"/>
    </source>
</evidence>
<dbReference type="SUPFAM" id="SSF50494">
    <property type="entry name" value="Trypsin-like serine proteases"/>
    <property type="match status" value="1"/>
</dbReference>
<dbReference type="EMBL" id="DF840789">
    <property type="protein sequence ID" value="GAT45126.1"/>
    <property type="molecule type" value="Genomic_DNA"/>
</dbReference>
<dbReference type="InterPro" id="IPR009003">
    <property type="entry name" value="Peptidase_S1_PA"/>
</dbReference>
<evidence type="ECO:0000313" key="3">
    <source>
        <dbReference type="Proteomes" id="UP000815677"/>
    </source>
</evidence>
<protein>
    <submittedName>
        <fullName evidence="2">Trypsin</fullName>
    </submittedName>
</protein>
<dbReference type="Proteomes" id="UP000815677">
    <property type="component" value="Unassembled WGS sequence"/>
</dbReference>
<evidence type="ECO:0000313" key="2">
    <source>
        <dbReference type="EMBL" id="GAT45126.1"/>
    </source>
</evidence>